<keyword evidence="4 6" id="KW-1133">Transmembrane helix</keyword>
<feature type="domain" description="Cation efflux protein transmembrane" evidence="7">
    <location>
        <begin position="13"/>
        <end position="214"/>
    </location>
</feature>
<evidence type="ECO:0000259" key="7">
    <source>
        <dbReference type="Pfam" id="PF01545"/>
    </source>
</evidence>
<dbReference type="GO" id="GO:0006882">
    <property type="term" value="P:intracellular zinc ion homeostasis"/>
    <property type="evidence" value="ECO:0007669"/>
    <property type="project" value="TreeGrafter"/>
</dbReference>
<dbReference type="Proteomes" id="UP000002943">
    <property type="component" value="Unassembled WGS sequence"/>
</dbReference>
<feature type="transmembrane region" description="Helical" evidence="6">
    <location>
        <begin position="156"/>
        <end position="177"/>
    </location>
</feature>
<accession>E3BMM4</accession>
<organism evidence="8 9">
    <name type="scientific">Vibrio caribbeanicus ATCC BAA-2122</name>
    <dbReference type="NCBI Taxonomy" id="796620"/>
    <lineage>
        <taxon>Bacteria</taxon>
        <taxon>Pseudomonadati</taxon>
        <taxon>Pseudomonadota</taxon>
        <taxon>Gammaproteobacteria</taxon>
        <taxon>Vibrionales</taxon>
        <taxon>Vibrionaceae</taxon>
        <taxon>Vibrio</taxon>
    </lineage>
</organism>
<protein>
    <submittedName>
        <fullName evidence="8">Cobalt-zinc-cadmium resistance protein</fullName>
    </submittedName>
</protein>
<sequence>MCDEASSNEKRILIFSALLAALFATAGLFLGLIMGSIVITFDGVYSLLSLLLTLLSLAVSWFIQHPSKRNFPFGKAILEPIVITIKASVILLVVATSLYSAVTAMFSGGRSVDAGIATIFGVVNVLGCGYAWWYIKNHSTKFKSGLVEAESRQWQMDTLLSVAVTLGFVFAWLLTITPLAHLSSYADPTMMILMSAYFIKVPYEMLVGAVREMLMMRPDEDICKAVKEEVSAIDQSSEQDISLVAMTKVGRELRVNLDIHTQGKDIHVADLNKTRTKLEHRLANLALDLNLTMNIAH</sequence>
<dbReference type="PANTHER" id="PTHR43840">
    <property type="entry name" value="MITOCHONDRIAL METAL TRANSPORTER 1-RELATED"/>
    <property type="match status" value="1"/>
</dbReference>
<evidence type="ECO:0000256" key="2">
    <source>
        <dbReference type="ARBA" id="ARBA00022448"/>
    </source>
</evidence>
<keyword evidence="3 6" id="KW-0812">Transmembrane</keyword>
<keyword evidence="5 6" id="KW-0472">Membrane</keyword>
<dbReference type="GO" id="GO:0015093">
    <property type="term" value="F:ferrous iron transmembrane transporter activity"/>
    <property type="evidence" value="ECO:0007669"/>
    <property type="project" value="TreeGrafter"/>
</dbReference>
<dbReference type="InterPro" id="IPR027469">
    <property type="entry name" value="Cation_efflux_TMD_sf"/>
</dbReference>
<evidence type="ECO:0000313" key="9">
    <source>
        <dbReference type="Proteomes" id="UP000002943"/>
    </source>
</evidence>
<dbReference type="Pfam" id="PF01545">
    <property type="entry name" value="Cation_efflux"/>
    <property type="match status" value="1"/>
</dbReference>
<evidence type="ECO:0000256" key="5">
    <source>
        <dbReference type="ARBA" id="ARBA00023136"/>
    </source>
</evidence>
<dbReference type="InterPro" id="IPR050291">
    <property type="entry name" value="CDF_Transporter"/>
</dbReference>
<comment type="subcellular location">
    <subcellularLocation>
        <location evidence="1">Membrane</location>
        <topology evidence="1">Multi-pass membrane protein</topology>
    </subcellularLocation>
</comment>
<dbReference type="RefSeq" id="WP_009602367.1">
    <property type="nucleotide sequence ID" value="NZ_AEIU01000088.1"/>
</dbReference>
<dbReference type="GO" id="GO:0015086">
    <property type="term" value="F:cadmium ion transmembrane transporter activity"/>
    <property type="evidence" value="ECO:0007669"/>
    <property type="project" value="TreeGrafter"/>
</dbReference>
<gene>
    <name evidence="8" type="ORF">VIBC2010_17500</name>
</gene>
<evidence type="ECO:0000256" key="1">
    <source>
        <dbReference type="ARBA" id="ARBA00004141"/>
    </source>
</evidence>
<evidence type="ECO:0000256" key="3">
    <source>
        <dbReference type="ARBA" id="ARBA00022692"/>
    </source>
</evidence>
<dbReference type="GO" id="GO:0015341">
    <property type="term" value="F:zinc efflux antiporter activity"/>
    <property type="evidence" value="ECO:0007669"/>
    <property type="project" value="TreeGrafter"/>
</dbReference>
<dbReference type="AlphaFoldDB" id="E3BMM4"/>
<dbReference type="InterPro" id="IPR058533">
    <property type="entry name" value="Cation_efflux_TM"/>
</dbReference>
<proteinExistence type="predicted"/>
<feature type="transmembrane region" description="Helical" evidence="6">
    <location>
        <begin position="189"/>
        <end position="210"/>
    </location>
</feature>
<name>E3BMM4_9VIBR</name>
<comment type="caution">
    <text evidence="8">The sequence shown here is derived from an EMBL/GenBank/DDBJ whole genome shotgun (WGS) entry which is preliminary data.</text>
</comment>
<feature type="transmembrane region" description="Helical" evidence="6">
    <location>
        <begin position="12"/>
        <end position="39"/>
    </location>
</feature>
<dbReference type="GO" id="GO:0005886">
    <property type="term" value="C:plasma membrane"/>
    <property type="evidence" value="ECO:0007669"/>
    <property type="project" value="TreeGrafter"/>
</dbReference>
<dbReference type="eggNOG" id="COG3965">
    <property type="taxonomic scope" value="Bacteria"/>
</dbReference>
<dbReference type="PANTHER" id="PTHR43840:SF15">
    <property type="entry name" value="MITOCHONDRIAL METAL TRANSPORTER 1-RELATED"/>
    <property type="match status" value="1"/>
</dbReference>
<evidence type="ECO:0000256" key="4">
    <source>
        <dbReference type="ARBA" id="ARBA00022989"/>
    </source>
</evidence>
<evidence type="ECO:0000313" key="8">
    <source>
        <dbReference type="EMBL" id="EFP95769.1"/>
    </source>
</evidence>
<reference evidence="8 9" key="1">
    <citation type="journal article" date="2012" name="Int. J. Syst. Evol. Microbiol.">
        <title>Vibrio caribbeanicus sp. nov., isolated from the marine sponge Scleritoderma cyanea.</title>
        <authorList>
            <person name="Hoffmann M."/>
            <person name="Monday S.R."/>
            <person name="Allard M.W."/>
            <person name="Strain E.A."/>
            <person name="Whittaker P."/>
            <person name="Naum M."/>
            <person name="McCarthy P.J."/>
            <person name="Lopez J.V."/>
            <person name="Fischer M."/>
            <person name="Brown E.W."/>
        </authorList>
    </citation>
    <scope>NUCLEOTIDE SEQUENCE [LARGE SCALE GENOMIC DNA]</scope>
    <source>
        <strain evidence="8 9">ATCC BAA-2122</strain>
    </source>
</reference>
<feature type="transmembrane region" description="Helical" evidence="6">
    <location>
        <begin position="114"/>
        <end position="135"/>
    </location>
</feature>
<dbReference type="SUPFAM" id="SSF161111">
    <property type="entry name" value="Cation efflux protein transmembrane domain-like"/>
    <property type="match status" value="1"/>
</dbReference>
<keyword evidence="9" id="KW-1185">Reference proteome</keyword>
<dbReference type="OrthoDB" id="268546at2"/>
<evidence type="ECO:0000256" key="6">
    <source>
        <dbReference type="SAM" id="Phobius"/>
    </source>
</evidence>
<feature type="transmembrane region" description="Helical" evidence="6">
    <location>
        <begin position="76"/>
        <end position="102"/>
    </location>
</feature>
<dbReference type="Gene3D" id="1.20.1510.10">
    <property type="entry name" value="Cation efflux protein transmembrane domain"/>
    <property type="match status" value="1"/>
</dbReference>
<keyword evidence="2" id="KW-0813">Transport</keyword>
<feature type="transmembrane region" description="Helical" evidence="6">
    <location>
        <begin position="45"/>
        <end position="64"/>
    </location>
</feature>
<dbReference type="EMBL" id="AEIU01000088">
    <property type="protein sequence ID" value="EFP95769.1"/>
    <property type="molecule type" value="Genomic_DNA"/>
</dbReference>